<dbReference type="AlphaFoldDB" id="A0A8K0VR78"/>
<evidence type="ECO:0000313" key="14">
    <source>
        <dbReference type="Proteomes" id="UP000813461"/>
    </source>
</evidence>
<feature type="domain" description="DOT1" evidence="12">
    <location>
        <begin position="1"/>
        <end position="232"/>
    </location>
</feature>
<dbReference type="InterPro" id="IPR029063">
    <property type="entry name" value="SAM-dependent_MTases_sf"/>
</dbReference>
<dbReference type="OrthoDB" id="443402at2759"/>
<dbReference type="GO" id="GO:0140956">
    <property type="term" value="F:histone H3K79 trimethyltransferase activity"/>
    <property type="evidence" value="ECO:0007669"/>
    <property type="project" value="UniProtKB-EC"/>
</dbReference>
<dbReference type="InterPro" id="IPR030445">
    <property type="entry name" value="H3-K79_meTrfase"/>
</dbReference>
<dbReference type="CDD" id="cd02440">
    <property type="entry name" value="AdoMet_MTases"/>
    <property type="match status" value="1"/>
</dbReference>
<comment type="miscellaneous">
    <text evidence="11">In contrast to other lysine histone methyltransferases, it does not contain a SET domain, suggesting the existence of another mechanism for methylation of lysine residues of histones.</text>
</comment>
<comment type="function">
    <text evidence="11">Histone methyltransferase that specifically trimethylates histone H3 to form H3K79me3. This methylation is required for telomere silencing and for the pachytene checkpoint during the meiotic cell cycle by allowing the recruitment of RAD9 to double strand breaks. Nucleosomes are preferred as substrate compared to free histone.</text>
</comment>
<keyword evidence="4 11" id="KW-0489">Methyltransferase</keyword>
<dbReference type="PANTHER" id="PTHR21451:SF0">
    <property type="entry name" value="HISTONE-LYSINE N-METHYLTRANSFERASE, H3 LYSINE-79 SPECIFIC"/>
    <property type="match status" value="1"/>
</dbReference>
<comment type="subcellular location">
    <subcellularLocation>
        <location evidence="1 11">Nucleus</location>
    </subcellularLocation>
</comment>
<evidence type="ECO:0000256" key="11">
    <source>
        <dbReference type="RuleBase" id="RU271113"/>
    </source>
</evidence>
<evidence type="ECO:0000256" key="10">
    <source>
        <dbReference type="ARBA" id="ARBA00047770"/>
    </source>
</evidence>
<evidence type="ECO:0000256" key="6">
    <source>
        <dbReference type="ARBA" id="ARBA00022691"/>
    </source>
</evidence>
<evidence type="ECO:0000256" key="5">
    <source>
        <dbReference type="ARBA" id="ARBA00022679"/>
    </source>
</evidence>
<evidence type="ECO:0000256" key="4">
    <source>
        <dbReference type="ARBA" id="ARBA00022603"/>
    </source>
</evidence>
<accession>A0A8K0VR78</accession>
<dbReference type="GO" id="GO:0005634">
    <property type="term" value="C:nucleus"/>
    <property type="evidence" value="ECO:0007669"/>
    <property type="project" value="UniProtKB-SubCell"/>
</dbReference>
<comment type="activity regulation">
    <text evidence="11">Ubiquitination of histone H2B to form H2BK123ub1 is required for efficient DOT1 methyltransferase activity on histone H3.</text>
</comment>
<dbReference type="PROSITE" id="PS51569">
    <property type="entry name" value="DOT1"/>
    <property type="match status" value="1"/>
</dbReference>
<organism evidence="13 14">
    <name type="scientific">Paraphoma chrysanthemicola</name>
    <dbReference type="NCBI Taxonomy" id="798071"/>
    <lineage>
        <taxon>Eukaryota</taxon>
        <taxon>Fungi</taxon>
        <taxon>Dikarya</taxon>
        <taxon>Ascomycota</taxon>
        <taxon>Pezizomycotina</taxon>
        <taxon>Dothideomycetes</taxon>
        <taxon>Pleosporomycetidae</taxon>
        <taxon>Pleosporales</taxon>
        <taxon>Pleosporineae</taxon>
        <taxon>Phaeosphaeriaceae</taxon>
        <taxon>Paraphoma</taxon>
    </lineage>
</organism>
<dbReference type="EC" id="2.1.1.360" evidence="2 11"/>
<dbReference type="Gene3D" id="3.40.50.150">
    <property type="entry name" value="Vaccinia Virus protein VP39"/>
    <property type="match status" value="1"/>
</dbReference>
<keyword evidence="14" id="KW-1185">Reference proteome</keyword>
<dbReference type="Pfam" id="PF08123">
    <property type="entry name" value="DOT1"/>
    <property type="match status" value="1"/>
</dbReference>
<feature type="non-terminal residue" evidence="13">
    <location>
        <position position="1"/>
    </location>
</feature>
<gene>
    <name evidence="13" type="ORF">FB567DRAFT_458485</name>
</gene>
<evidence type="ECO:0000256" key="3">
    <source>
        <dbReference type="ARBA" id="ARBA00020987"/>
    </source>
</evidence>
<dbReference type="SUPFAM" id="SSF53335">
    <property type="entry name" value="S-adenosyl-L-methionine-dependent methyltransferases"/>
    <property type="match status" value="1"/>
</dbReference>
<proteinExistence type="inferred from homology"/>
<evidence type="ECO:0000256" key="8">
    <source>
        <dbReference type="ARBA" id="ARBA00023242"/>
    </source>
</evidence>
<evidence type="ECO:0000256" key="1">
    <source>
        <dbReference type="ARBA" id="ARBA00004123"/>
    </source>
</evidence>
<reference evidence="13" key="1">
    <citation type="journal article" date="2021" name="Nat. Commun.">
        <title>Genetic determinants of endophytism in the Arabidopsis root mycobiome.</title>
        <authorList>
            <person name="Mesny F."/>
            <person name="Miyauchi S."/>
            <person name="Thiergart T."/>
            <person name="Pickel B."/>
            <person name="Atanasova L."/>
            <person name="Karlsson M."/>
            <person name="Huettel B."/>
            <person name="Barry K.W."/>
            <person name="Haridas S."/>
            <person name="Chen C."/>
            <person name="Bauer D."/>
            <person name="Andreopoulos W."/>
            <person name="Pangilinan J."/>
            <person name="LaButti K."/>
            <person name="Riley R."/>
            <person name="Lipzen A."/>
            <person name="Clum A."/>
            <person name="Drula E."/>
            <person name="Henrissat B."/>
            <person name="Kohler A."/>
            <person name="Grigoriev I.V."/>
            <person name="Martin F.M."/>
            <person name="Hacquard S."/>
        </authorList>
    </citation>
    <scope>NUCLEOTIDE SEQUENCE</scope>
    <source>
        <strain evidence="13">MPI-SDFR-AT-0120</strain>
    </source>
</reference>
<dbReference type="GO" id="GO:0006281">
    <property type="term" value="P:DNA repair"/>
    <property type="evidence" value="ECO:0007669"/>
    <property type="project" value="TreeGrafter"/>
</dbReference>
<dbReference type="Proteomes" id="UP000813461">
    <property type="component" value="Unassembled WGS sequence"/>
</dbReference>
<keyword evidence="6 11" id="KW-0949">S-adenosyl-L-methionine</keyword>
<evidence type="ECO:0000256" key="9">
    <source>
        <dbReference type="ARBA" id="ARBA00029821"/>
    </source>
</evidence>
<comment type="similarity">
    <text evidence="11">Belongs to the class I-like SAM-binding methyltransferase superfamily. DOT1 family.</text>
</comment>
<dbReference type="GO" id="GO:0000077">
    <property type="term" value="P:DNA damage checkpoint signaling"/>
    <property type="evidence" value="ECO:0007669"/>
    <property type="project" value="TreeGrafter"/>
</dbReference>
<comment type="catalytic activity">
    <reaction evidence="10 11">
        <text>L-lysyl(79)-[histone H3] + 3 S-adenosyl-L-methionine = N(6),N(6),N(6)-trimethyl-L-lysyl(79)-[histone H3] + 3 S-adenosyl-L-homocysteine + 3 H(+)</text>
        <dbReference type="Rhea" id="RHEA:60328"/>
        <dbReference type="Rhea" id="RHEA-COMP:15549"/>
        <dbReference type="Rhea" id="RHEA-COMP:15552"/>
        <dbReference type="ChEBI" id="CHEBI:15378"/>
        <dbReference type="ChEBI" id="CHEBI:29969"/>
        <dbReference type="ChEBI" id="CHEBI:57856"/>
        <dbReference type="ChEBI" id="CHEBI:59789"/>
        <dbReference type="ChEBI" id="CHEBI:61961"/>
        <dbReference type="EC" id="2.1.1.360"/>
    </reaction>
</comment>
<sequence length="232" mass="25699">LALVGLILDKMYSEVVFPNLRNVRKAPEPSQTYGELKYPVVSRLLADRSITEDSLVVDIGSGVGNVVLQVVLAYGCRVIGCELIEARHTVAQQLVNEGLQVASRDFSGIFGVMEDLIDRVELRQGDAFSDAATLSRLRVADLIICNNVKFPPDLLEKQISAVLGVMKSGATFVSFARIVMGKLTTRKKVLKALNVRERSYKGCIGDCSWKHEGVDYWVYTKKIPVDRKKGRP</sequence>
<evidence type="ECO:0000259" key="12">
    <source>
        <dbReference type="PROSITE" id="PS51569"/>
    </source>
</evidence>
<dbReference type="EMBL" id="JAGMVJ010000037">
    <property type="protein sequence ID" value="KAH7067050.1"/>
    <property type="molecule type" value="Genomic_DNA"/>
</dbReference>
<keyword evidence="5 11" id="KW-0808">Transferase</keyword>
<dbReference type="InterPro" id="IPR025789">
    <property type="entry name" value="DOT1_dom"/>
</dbReference>
<evidence type="ECO:0000256" key="7">
    <source>
        <dbReference type="ARBA" id="ARBA00022853"/>
    </source>
</evidence>
<protein>
    <recommendedName>
        <fullName evidence="3 11">Histone-lysine N-methyltransferase, H3 lysine-79 specific</fullName>
        <ecNumber evidence="2 11">2.1.1.360</ecNumber>
    </recommendedName>
    <alternativeName>
        <fullName evidence="9 11">Histone H3-K79 methyltransferase</fullName>
    </alternativeName>
</protein>
<keyword evidence="7 11" id="KW-0156">Chromatin regulator</keyword>
<comment type="caution">
    <text evidence="13">The sequence shown here is derived from an EMBL/GenBank/DDBJ whole genome shotgun (WGS) entry which is preliminary data.</text>
</comment>
<evidence type="ECO:0000256" key="2">
    <source>
        <dbReference type="ARBA" id="ARBA00012190"/>
    </source>
</evidence>
<evidence type="ECO:0000313" key="13">
    <source>
        <dbReference type="EMBL" id="KAH7067050.1"/>
    </source>
</evidence>
<name>A0A8K0VR78_9PLEO</name>
<keyword evidence="8 11" id="KW-0539">Nucleus</keyword>
<dbReference type="GO" id="GO:0032259">
    <property type="term" value="P:methylation"/>
    <property type="evidence" value="ECO:0007669"/>
    <property type="project" value="UniProtKB-KW"/>
</dbReference>
<dbReference type="PANTHER" id="PTHR21451">
    <property type="entry name" value="HISTONE H3 METHYLTRANSFERASE"/>
    <property type="match status" value="1"/>
</dbReference>